<evidence type="ECO:0000313" key="2">
    <source>
        <dbReference type="Proteomes" id="UP000828924"/>
    </source>
</evidence>
<gene>
    <name evidence="1" type="ORF">J4032_33365</name>
</gene>
<evidence type="ECO:0000313" key="1">
    <source>
        <dbReference type="EMBL" id="UNM15698.1"/>
    </source>
</evidence>
<reference evidence="1 2" key="1">
    <citation type="submission" date="2021-03" db="EMBL/GenBank/DDBJ databases">
        <title>Complete genome of Streptomyces formicae strain 1H-GS9 (DSM 100524).</title>
        <authorList>
            <person name="Atanasov K.E."/>
            <person name="Altabella T."/>
            <person name="Ferrer A."/>
        </authorList>
    </citation>
    <scope>NUCLEOTIDE SEQUENCE [LARGE SCALE GENOMIC DNA]</scope>
    <source>
        <strain evidence="1 2">1H-GS9</strain>
    </source>
</reference>
<organism evidence="1 2">
    <name type="scientific">Streptomyces formicae</name>
    <dbReference type="NCBI Taxonomy" id="1616117"/>
    <lineage>
        <taxon>Bacteria</taxon>
        <taxon>Bacillati</taxon>
        <taxon>Actinomycetota</taxon>
        <taxon>Actinomycetes</taxon>
        <taxon>Kitasatosporales</taxon>
        <taxon>Streptomycetaceae</taxon>
        <taxon>Streptomyces</taxon>
    </lineage>
</organism>
<protein>
    <submittedName>
        <fullName evidence="1">Uncharacterized protein</fullName>
    </submittedName>
</protein>
<dbReference type="EMBL" id="CP071872">
    <property type="protein sequence ID" value="UNM15698.1"/>
    <property type="molecule type" value="Genomic_DNA"/>
</dbReference>
<keyword evidence="2" id="KW-1185">Reference proteome</keyword>
<name>A0ABY3X104_9ACTN</name>
<sequence>MESFASLAMLHLLRDGVIGCDPSADAARVARSASHGQALRAAEPAAIFDLWKAANVTSVAARRDLIQQILLPMLEANQGAAEFAILYLPQVMQSVPTGMGKAVREAVEANGTTWSNLAPRGTKALKAVGYSTERTGLLRLRERISRGNDD</sequence>
<dbReference type="RefSeq" id="WP_242337691.1">
    <property type="nucleotide sequence ID" value="NZ_CP071872.1"/>
</dbReference>
<proteinExistence type="predicted"/>
<accession>A0ABY3X104</accession>
<dbReference type="Proteomes" id="UP000828924">
    <property type="component" value="Chromosome"/>
</dbReference>